<dbReference type="EMBL" id="CAKOFQ010007026">
    <property type="protein sequence ID" value="CAH1987744.1"/>
    <property type="molecule type" value="Genomic_DNA"/>
</dbReference>
<reference evidence="1" key="1">
    <citation type="submission" date="2022-03" db="EMBL/GenBank/DDBJ databases">
        <authorList>
            <person name="Sayadi A."/>
        </authorList>
    </citation>
    <scope>NUCLEOTIDE SEQUENCE</scope>
</reference>
<comment type="caution">
    <text evidence="1">The sequence shown here is derived from an EMBL/GenBank/DDBJ whole genome shotgun (WGS) entry which is preliminary data.</text>
</comment>
<accession>A0A9P0PIS5</accession>
<sequence>MQFGDVIGYPVLNILNILIYIAPNRKDDCVVEEEYYSPSTQNNNPRNPEDLRPINLMPVVEKVIEITLHEQLSGHLRVNDVLFERQSGFRRNHSC</sequence>
<protein>
    <recommendedName>
        <fullName evidence="3">Reverse transcriptase domain-containing protein</fullName>
    </recommendedName>
</protein>
<evidence type="ECO:0008006" key="3">
    <source>
        <dbReference type="Google" id="ProtNLM"/>
    </source>
</evidence>
<dbReference type="Proteomes" id="UP001152888">
    <property type="component" value="Unassembled WGS sequence"/>
</dbReference>
<dbReference type="OrthoDB" id="6780615at2759"/>
<keyword evidence="2" id="KW-1185">Reference proteome</keyword>
<proteinExistence type="predicted"/>
<dbReference type="AlphaFoldDB" id="A0A9P0PIS5"/>
<gene>
    <name evidence="1" type="ORF">ACAOBT_LOCUS18036</name>
</gene>
<evidence type="ECO:0000313" key="1">
    <source>
        <dbReference type="EMBL" id="CAH1987744.1"/>
    </source>
</evidence>
<organism evidence="1 2">
    <name type="scientific">Acanthoscelides obtectus</name>
    <name type="common">Bean weevil</name>
    <name type="synonym">Bruchus obtectus</name>
    <dbReference type="NCBI Taxonomy" id="200917"/>
    <lineage>
        <taxon>Eukaryota</taxon>
        <taxon>Metazoa</taxon>
        <taxon>Ecdysozoa</taxon>
        <taxon>Arthropoda</taxon>
        <taxon>Hexapoda</taxon>
        <taxon>Insecta</taxon>
        <taxon>Pterygota</taxon>
        <taxon>Neoptera</taxon>
        <taxon>Endopterygota</taxon>
        <taxon>Coleoptera</taxon>
        <taxon>Polyphaga</taxon>
        <taxon>Cucujiformia</taxon>
        <taxon>Chrysomeloidea</taxon>
        <taxon>Chrysomelidae</taxon>
        <taxon>Bruchinae</taxon>
        <taxon>Bruchini</taxon>
        <taxon>Acanthoscelides</taxon>
    </lineage>
</organism>
<evidence type="ECO:0000313" key="2">
    <source>
        <dbReference type="Proteomes" id="UP001152888"/>
    </source>
</evidence>
<name>A0A9P0PIS5_ACAOB</name>